<feature type="region of interest" description="Disordered" evidence="1">
    <location>
        <begin position="82"/>
        <end position="127"/>
    </location>
</feature>
<sequence length="127" mass="12906">MREAKVAPSVISYNAGISAGEKRGQWQQAFVLLSAMLDAKLGPDVVGYGRRAGPAGAAAAGRRAGAALAAFAGGLARARSGAGRARASSAPAAPRPRHAGRLGRAGGGRRRLAARRPRGGWRARRAA</sequence>
<evidence type="ECO:0000313" key="3">
    <source>
        <dbReference type="Proteomes" id="UP001189429"/>
    </source>
</evidence>
<dbReference type="InterPro" id="IPR011990">
    <property type="entry name" value="TPR-like_helical_dom_sf"/>
</dbReference>
<proteinExistence type="predicted"/>
<keyword evidence="3" id="KW-1185">Reference proteome</keyword>
<reference evidence="2" key="1">
    <citation type="submission" date="2023-10" db="EMBL/GenBank/DDBJ databases">
        <authorList>
            <person name="Chen Y."/>
            <person name="Shah S."/>
            <person name="Dougan E. K."/>
            <person name="Thang M."/>
            <person name="Chan C."/>
        </authorList>
    </citation>
    <scope>NUCLEOTIDE SEQUENCE [LARGE SCALE GENOMIC DNA]</scope>
</reference>
<protein>
    <submittedName>
        <fullName evidence="2">Uncharacterized protein</fullName>
    </submittedName>
</protein>
<dbReference type="EMBL" id="CAUYUJ010016059">
    <property type="protein sequence ID" value="CAK0861339.1"/>
    <property type="molecule type" value="Genomic_DNA"/>
</dbReference>
<name>A0ABN9UN34_9DINO</name>
<accession>A0ABN9UN34</accession>
<dbReference type="Proteomes" id="UP001189429">
    <property type="component" value="Unassembled WGS sequence"/>
</dbReference>
<dbReference type="Gene3D" id="1.25.40.10">
    <property type="entry name" value="Tetratricopeptide repeat domain"/>
    <property type="match status" value="1"/>
</dbReference>
<comment type="caution">
    <text evidence="2">The sequence shown here is derived from an EMBL/GenBank/DDBJ whole genome shotgun (WGS) entry which is preliminary data.</text>
</comment>
<evidence type="ECO:0000256" key="1">
    <source>
        <dbReference type="SAM" id="MobiDB-lite"/>
    </source>
</evidence>
<feature type="compositionally biased region" description="Low complexity" evidence="1">
    <location>
        <begin position="82"/>
        <end position="92"/>
    </location>
</feature>
<evidence type="ECO:0000313" key="2">
    <source>
        <dbReference type="EMBL" id="CAK0861339.1"/>
    </source>
</evidence>
<organism evidence="2 3">
    <name type="scientific">Prorocentrum cordatum</name>
    <dbReference type="NCBI Taxonomy" id="2364126"/>
    <lineage>
        <taxon>Eukaryota</taxon>
        <taxon>Sar</taxon>
        <taxon>Alveolata</taxon>
        <taxon>Dinophyceae</taxon>
        <taxon>Prorocentrales</taxon>
        <taxon>Prorocentraceae</taxon>
        <taxon>Prorocentrum</taxon>
    </lineage>
</organism>
<gene>
    <name evidence="2" type="ORF">PCOR1329_LOCUS50042</name>
</gene>
<feature type="compositionally biased region" description="Basic residues" evidence="1">
    <location>
        <begin position="95"/>
        <end position="127"/>
    </location>
</feature>